<dbReference type="InterPro" id="IPR035976">
    <property type="entry name" value="Sushi/SCR/CCP_sf"/>
</dbReference>
<keyword evidence="4 5" id="KW-1015">Disulfide bond</keyword>
<feature type="non-terminal residue" evidence="8">
    <location>
        <position position="1"/>
    </location>
</feature>
<comment type="caution">
    <text evidence="8">The sequence shown here is derived from an EMBL/GenBank/DDBJ whole genome shotgun (WGS) entry which is preliminary data.</text>
</comment>
<feature type="disulfide bond" evidence="5">
    <location>
        <begin position="234"/>
        <end position="261"/>
    </location>
</feature>
<keyword evidence="2 6" id="KW-0732">Signal</keyword>
<evidence type="ECO:0000256" key="6">
    <source>
        <dbReference type="SAM" id="SignalP"/>
    </source>
</evidence>
<dbReference type="AlphaFoldDB" id="A0A7K9WRB8"/>
<dbReference type="FunFam" id="2.10.70.10:FF:000014">
    <property type="entry name" value="Membrane cofactor protein"/>
    <property type="match status" value="2"/>
</dbReference>
<evidence type="ECO:0000313" key="9">
    <source>
        <dbReference type="Proteomes" id="UP000561178"/>
    </source>
</evidence>
<gene>
    <name evidence="8" type="primary">Cr1l_0</name>
    <name evidence="8" type="ORF">RHIDAH_R06325</name>
</gene>
<evidence type="ECO:0000313" key="8">
    <source>
        <dbReference type="EMBL" id="NXI87625.1"/>
    </source>
</evidence>
<dbReference type="SUPFAM" id="SSF57535">
    <property type="entry name" value="Complement control module/SCR domain"/>
    <property type="match status" value="7"/>
</dbReference>
<feature type="signal peptide" evidence="6">
    <location>
        <begin position="1"/>
        <end position="17"/>
    </location>
</feature>
<comment type="caution">
    <text evidence="5">Lacks conserved residue(s) required for the propagation of feature annotation.</text>
</comment>
<organism evidence="8 9">
    <name type="scientific">Rhipidura dahli</name>
    <dbReference type="NCBI Taxonomy" id="667186"/>
    <lineage>
        <taxon>Eukaryota</taxon>
        <taxon>Metazoa</taxon>
        <taxon>Chordata</taxon>
        <taxon>Craniata</taxon>
        <taxon>Vertebrata</taxon>
        <taxon>Euteleostomi</taxon>
        <taxon>Archelosauria</taxon>
        <taxon>Archosauria</taxon>
        <taxon>Dinosauria</taxon>
        <taxon>Saurischia</taxon>
        <taxon>Theropoda</taxon>
        <taxon>Coelurosauria</taxon>
        <taxon>Aves</taxon>
        <taxon>Neognathae</taxon>
        <taxon>Neoaves</taxon>
        <taxon>Telluraves</taxon>
        <taxon>Australaves</taxon>
        <taxon>Passeriformes</taxon>
        <taxon>Rhipiduridae</taxon>
        <taxon>Rhipidura</taxon>
    </lineage>
</organism>
<feature type="domain" description="Sushi" evidence="7">
    <location>
        <begin position="204"/>
        <end position="263"/>
    </location>
</feature>
<evidence type="ECO:0000256" key="5">
    <source>
        <dbReference type="PROSITE-ProRule" id="PRU00302"/>
    </source>
</evidence>
<feature type="domain" description="Sushi" evidence="7">
    <location>
        <begin position="140"/>
        <end position="203"/>
    </location>
</feature>
<feature type="disulfide bond" evidence="5">
    <location>
        <begin position="357"/>
        <end position="384"/>
    </location>
</feature>
<dbReference type="PANTHER" id="PTHR45656:SF4">
    <property type="entry name" value="PROTEIN CBR-CLEC-78"/>
    <property type="match status" value="1"/>
</dbReference>
<proteinExistence type="predicted"/>
<feature type="domain" description="Sushi" evidence="7">
    <location>
        <begin position="388"/>
        <end position="448"/>
    </location>
</feature>
<evidence type="ECO:0000256" key="3">
    <source>
        <dbReference type="ARBA" id="ARBA00022737"/>
    </source>
</evidence>
<dbReference type="Proteomes" id="UP000561178">
    <property type="component" value="Unassembled WGS sequence"/>
</dbReference>
<dbReference type="Pfam" id="PF00084">
    <property type="entry name" value="Sushi"/>
    <property type="match status" value="7"/>
</dbReference>
<evidence type="ECO:0000256" key="4">
    <source>
        <dbReference type="ARBA" id="ARBA00023157"/>
    </source>
</evidence>
<dbReference type="Gene3D" id="2.10.70.10">
    <property type="entry name" value="Complement Module, domain 1"/>
    <property type="match status" value="7"/>
</dbReference>
<protein>
    <submittedName>
        <fullName evidence="8">CR1L protein</fullName>
    </submittedName>
</protein>
<keyword evidence="9" id="KW-1185">Reference proteome</keyword>
<feature type="domain" description="Sushi" evidence="7">
    <location>
        <begin position="328"/>
        <end position="386"/>
    </location>
</feature>
<evidence type="ECO:0000259" key="7">
    <source>
        <dbReference type="PROSITE" id="PS50923"/>
    </source>
</evidence>
<dbReference type="InterPro" id="IPR000436">
    <property type="entry name" value="Sushi_SCR_CCP_dom"/>
</dbReference>
<dbReference type="EMBL" id="VXAC01007933">
    <property type="protein sequence ID" value="NXI87625.1"/>
    <property type="molecule type" value="Genomic_DNA"/>
</dbReference>
<name>A0A7K9WRB8_9PASS</name>
<dbReference type="CDD" id="cd00033">
    <property type="entry name" value="CCP"/>
    <property type="match status" value="7"/>
</dbReference>
<keyword evidence="1 5" id="KW-0768">Sushi</keyword>
<dbReference type="SMART" id="SM00032">
    <property type="entry name" value="CCP"/>
    <property type="match status" value="7"/>
</dbReference>
<dbReference type="PANTHER" id="PTHR45656">
    <property type="entry name" value="PROTEIN CBR-CLEC-78"/>
    <property type="match status" value="1"/>
</dbReference>
<sequence length="448" mass="47456">ALCWLCVLLLGLPGAAGDCPQPPRFSFAEPISAPQQSYPEGAAVRYKCRPGYTRKGDESPNVTCLANSTWSRKSPFCIGKSCGPPYIENGHFQTMTDLLFGATVTFTCNAGYRLVGSPSAQCVVRNGEVFWTALPSCEAVLCPPPPAVQNGQVLNGNEEFTFGMAASYSCNKGFSLIGEATIFCTIGSGFKGVWSGPAPECKEVKCEDPQVENGQRLSGFGTEHTYGDKVSFECNPGYSMNGSSVVTCDANSTWTPPLPICDRILCGRPPELPFASLTTPVGGSSVPGATVTYRCIPGYKGAPGSSSVLTCQSNTTWSAANPPLCVRQQCSAPKVEHGSVVGNAESFPFGTVVNFTCNPPYTTEGTYEARCQPGGTWDPPLLRCQRVRPCPVPPEVANGNHNGQGKASFIMGMSVLYSCNPGYYLVGNAAVSCRASGNWSQPLPRCEG</sequence>
<evidence type="ECO:0000256" key="2">
    <source>
        <dbReference type="ARBA" id="ARBA00022729"/>
    </source>
</evidence>
<dbReference type="InterPro" id="IPR051277">
    <property type="entry name" value="SEZ6_CSMD_C4BPB_Regulators"/>
</dbReference>
<accession>A0A7K9WRB8</accession>
<feature type="disulfide bond" evidence="5">
    <location>
        <begin position="419"/>
        <end position="446"/>
    </location>
</feature>
<dbReference type="PROSITE" id="PS50923">
    <property type="entry name" value="SUSHI"/>
    <property type="match status" value="7"/>
</dbReference>
<feature type="domain" description="Sushi" evidence="7">
    <location>
        <begin position="80"/>
        <end position="139"/>
    </location>
</feature>
<keyword evidence="3" id="KW-0677">Repeat</keyword>
<feature type="domain" description="Sushi" evidence="7">
    <location>
        <begin position="264"/>
        <end position="327"/>
    </location>
</feature>
<feature type="chain" id="PRO_5029809578" evidence="6">
    <location>
        <begin position="18"/>
        <end position="448"/>
    </location>
</feature>
<reference evidence="8 9" key="1">
    <citation type="submission" date="2019-09" db="EMBL/GenBank/DDBJ databases">
        <title>Bird 10,000 Genomes (B10K) Project - Family phase.</title>
        <authorList>
            <person name="Zhang G."/>
        </authorList>
    </citation>
    <scope>NUCLEOTIDE SEQUENCE [LARGE SCALE GENOMIC DNA]</scope>
    <source>
        <strain evidence="8">B10K-DU-001-49</strain>
        <tissue evidence="8">Muscle</tissue>
    </source>
</reference>
<feature type="domain" description="Sushi" evidence="7">
    <location>
        <begin position="17"/>
        <end position="79"/>
    </location>
</feature>
<evidence type="ECO:0000256" key="1">
    <source>
        <dbReference type="ARBA" id="ARBA00022659"/>
    </source>
</evidence>
<feature type="disulfide bond" evidence="5">
    <location>
        <begin position="390"/>
        <end position="433"/>
    </location>
</feature>
<feature type="non-terminal residue" evidence="8">
    <location>
        <position position="448"/>
    </location>
</feature>